<feature type="transmembrane region" description="Helical" evidence="1">
    <location>
        <begin position="12"/>
        <end position="37"/>
    </location>
</feature>
<protein>
    <recommendedName>
        <fullName evidence="2">DUF4395 domain-containing protein</fullName>
    </recommendedName>
</protein>
<reference evidence="4" key="1">
    <citation type="submission" date="2016-10" db="EMBL/GenBank/DDBJ databases">
        <authorList>
            <person name="Varghese N."/>
            <person name="Submissions S."/>
        </authorList>
    </citation>
    <scope>NUCLEOTIDE SEQUENCE [LARGE SCALE GENOMIC DNA]</scope>
    <source>
        <strain evidence="4">DSM 21580</strain>
    </source>
</reference>
<dbReference type="Pfam" id="PF14340">
    <property type="entry name" value="DUF4395"/>
    <property type="match status" value="1"/>
</dbReference>
<keyword evidence="1" id="KW-0472">Membrane</keyword>
<evidence type="ECO:0000313" key="4">
    <source>
        <dbReference type="Proteomes" id="UP000236738"/>
    </source>
</evidence>
<organism evidence="3 4">
    <name type="scientific">Halpernia humi</name>
    <dbReference type="NCBI Taxonomy" id="493375"/>
    <lineage>
        <taxon>Bacteria</taxon>
        <taxon>Pseudomonadati</taxon>
        <taxon>Bacteroidota</taxon>
        <taxon>Flavobacteriia</taxon>
        <taxon>Flavobacteriales</taxon>
        <taxon>Weeksellaceae</taxon>
        <taxon>Chryseobacterium group</taxon>
        <taxon>Halpernia</taxon>
    </lineage>
</organism>
<dbReference type="OrthoDB" id="1261922at2"/>
<name>A0A1H5UG26_9FLAO</name>
<keyword evidence="4" id="KW-1185">Reference proteome</keyword>
<keyword evidence="1" id="KW-1133">Transmembrane helix</keyword>
<proteinExistence type="predicted"/>
<accession>A0A1H5UG26</accession>
<dbReference type="Proteomes" id="UP000236738">
    <property type="component" value="Unassembled WGS sequence"/>
</dbReference>
<sequence>MIKATENKIRLTAFWVFILVLLFIESNLILIPIFLAIDFFLRAFGYGKFSILGNLSLLVSKFLKLKEVSVFFPPKQFAAKIGFVFSLLLIILNLLTFNSLYISLIFIFFAALEAFFNICAGCYVYNFYHTSKSKF</sequence>
<gene>
    <name evidence="3" type="ORF">SAMN05421847_0763</name>
</gene>
<feature type="domain" description="DUF4395" evidence="2">
    <location>
        <begin position="6"/>
        <end position="129"/>
    </location>
</feature>
<dbReference type="EMBL" id="FNUS01000001">
    <property type="protein sequence ID" value="SEF73301.1"/>
    <property type="molecule type" value="Genomic_DNA"/>
</dbReference>
<evidence type="ECO:0000313" key="3">
    <source>
        <dbReference type="EMBL" id="SEF73301.1"/>
    </source>
</evidence>
<keyword evidence="1" id="KW-0812">Transmembrane</keyword>
<evidence type="ECO:0000256" key="1">
    <source>
        <dbReference type="SAM" id="Phobius"/>
    </source>
</evidence>
<dbReference type="RefSeq" id="WP_103912751.1">
    <property type="nucleotide sequence ID" value="NZ_FNUS01000001.1"/>
</dbReference>
<feature type="transmembrane region" description="Helical" evidence="1">
    <location>
        <begin position="101"/>
        <end position="125"/>
    </location>
</feature>
<feature type="transmembrane region" description="Helical" evidence="1">
    <location>
        <begin position="77"/>
        <end position="95"/>
    </location>
</feature>
<dbReference type="AlphaFoldDB" id="A0A1H5UG26"/>
<evidence type="ECO:0000259" key="2">
    <source>
        <dbReference type="Pfam" id="PF14340"/>
    </source>
</evidence>
<dbReference type="InterPro" id="IPR025508">
    <property type="entry name" value="DUF4395"/>
</dbReference>
<feature type="transmembrane region" description="Helical" evidence="1">
    <location>
        <begin position="43"/>
        <end position="65"/>
    </location>
</feature>